<keyword evidence="3 10" id="KW-0716">Sensory transduction</keyword>
<organism evidence="11 12">
    <name type="scientific">Drosophila hydei</name>
    <name type="common">Fruit fly</name>
    <dbReference type="NCBI Taxonomy" id="7224"/>
    <lineage>
        <taxon>Eukaryota</taxon>
        <taxon>Metazoa</taxon>
        <taxon>Ecdysozoa</taxon>
        <taxon>Arthropoda</taxon>
        <taxon>Hexapoda</taxon>
        <taxon>Insecta</taxon>
        <taxon>Pterygota</taxon>
        <taxon>Neoptera</taxon>
        <taxon>Endopterygota</taxon>
        <taxon>Diptera</taxon>
        <taxon>Brachycera</taxon>
        <taxon>Muscomorpha</taxon>
        <taxon>Ephydroidea</taxon>
        <taxon>Drosophilidae</taxon>
        <taxon>Drosophila</taxon>
    </lineage>
</organism>
<reference evidence="12" key="1">
    <citation type="submission" date="2025-08" db="UniProtKB">
        <authorList>
            <consortium name="RefSeq"/>
        </authorList>
    </citation>
    <scope>IDENTIFICATION</scope>
    <source>
        <strain evidence="12">15085-1641.00</strain>
        <tissue evidence="12">Whole body</tissue>
    </source>
</reference>
<dbReference type="OrthoDB" id="7677057at2759"/>
<dbReference type="OMA" id="LRMWGDL"/>
<evidence type="ECO:0000256" key="9">
    <source>
        <dbReference type="ARBA" id="ARBA00023224"/>
    </source>
</evidence>
<protein>
    <recommendedName>
        <fullName evidence="10">Odorant receptor</fullName>
    </recommendedName>
</protein>
<evidence type="ECO:0000256" key="3">
    <source>
        <dbReference type="ARBA" id="ARBA00022606"/>
    </source>
</evidence>
<evidence type="ECO:0000256" key="10">
    <source>
        <dbReference type="RuleBase" id="RU351113"/>
    </source>
</evidence>
<evidence type="ECO:0000313" key="12">
    <source>
        <dbReference type="RefSeq" id="XP_023162673.2"/>
    </source>
</evidence>
<name>A0A6J1L7X1_DROHY</name>
<dbReference type="InterPro" id="IPR004117">
    <property type="entry name" value="7tm6_olfct_rcpt"/>
</dbReference>
<dbReference type="Proteomes" id="UP000504633">
    <property type="component" value="Unplaced"/>
</dbReference>
<keyword evidence="8 10" id="KW-0675">Receptor</keyword>
<comment type="similarity">
    <text evidence="10">Belongs to the insect chemoreceptor superfamily. Heteromeric odorant receptor channel (TC 1.A.69) family.</text>
</comment>
<keyword evidence="6 10" id="KW-1133">Transmembrane helix</keyword>
<dbReference type="GO" id="GO:0005886">
    <property type="term" value="C:plasma membrane"/>
    <property type="evidence" value="ECO:0007669"/>
    <property type="project" value="UniProtKB-SubCell"/>
</dbReference>
<dbReference type="RefSeq" id="XP_023162673.2">
    <property type="nucleotide sequence ID" value="XM_023306905.2"/>
</dbReference>
<comment type="subcellular location">
    <subcellularLocation>
        <location evidence="1 10">Cell membrane</location>
        <topology evidence="1 10">Multi-pass membrane protein</topology>
    </subcellularLocation>
</comment>
<feature type="transmembrane region" description="Helical" evidence="10">
    <location>
        <begin position="183"/>
        <end position="202"/>
    </location>
</feature>
<dbReference type="GeneID" id="111593858"/>
<evidence type="ECO:0000256" key="6">
    <source>
        <dbReference type="ARBA" id="ARBA00022989"/>
    </source>
</evidence>
<evidence type="ECO:0000256" key="1">
    <source>
        <dbReference type="ARBA" id="ARBA00004651"/>
    </source>
</evidence>
<dbReference type="GO" id="GO:0005549">
    <property type="term" value="F:odorant binding"/>
    <property type="evidence" value="ECO:0007669"/>
    <property type="project" value="InterPro"/>
</dbReference>
<feature type="transmembrane region" description="Helical" evidence="10">
    <location>
        <begin position="245"/>
        <end position="271"/>
    </location>
</feature>
<evidence type="ECO:0000256" key="5">
    <source>
        <dbReference type="ARBA" id="ARBA00022725"/>
    </source>
</evidence>
<feature type="transmembrane region" description="Helical" evidence="10">
    <location>
        <begin position="122"/>
        <end position="144"/>
    </location>
</feature>
<evidence type="ECO:0000256" key="8">
    <source>
        <dbReference type="ARBA" id="ARBA00023170"/>
    </source>
</evidence>
<comment type="caution">
    <text evidence="10">Lacks conserved residue(s) required for the propagation of feature annotation.</text>
</comment>
<evidence type="ECO:0000256" key="2">
    <source>
        <dbReference type="ARBA" id="ARBA00022475"/>
    </source>
</evidence>
<dbReference type="PANTHER" id="PTHR21137">
    <property type="entry name" value="ODORANT RECEPTOR"/>
    <property type="match status" value="1"/>
</dbReference>
<keyword evidence="4 10" id="KW-0812">Transmembrane</keyword>
<gene>
    <name evidence="12" type="primary">LOC111593858</name>
</gene>
<feature type="transmembrane region" description="Helical" evidence="10">
    <location>
        <begin position="59"/>
        <end position="78"/>
    </location>
</feature>
<dbReference type="GO" id="GO:0004984">
    <property type="term" value="F:olfactory receptor activity"/>
    <property type="evidence" value="ECO:0007669"/>
    <property type="project" value="InterPro"/>
</dbReference>
<evidence type="ECO:0000256" key="7">
    <source>
        <dbReference type="ARBA" id="ARBA00023136"/>
    </source>
</evidence>
<evidence type="ECO:0000313" key="11">
    <source>
        <dbReference type="Proteomes" id="UP000504633"/>
    </source>
</evidence>
<keyword evidence="5 10" id="KW-0552">Olfaction</keyword>
<dbReference type="Pfam" id="PF02949">
    <property type="entry name" value="7tm_6"/>
    <property type="match status" value="1"/>
</dbReference>
<sequence>MAEDIALVAINVGIWRRLAVLYPDPATNWRKYAFVLPVCLMNLMQFIFLLRMWGDLPAFILNLFFFSAIFNALMRTVLVMCKHLAFEKFLDQLTHLYRQIEASSDEHSRNLLALAVAESRRLAIFNLTASFLDILGALIFALFLEQRTHPFGIALPGVDMQRTPFYQIFYVLQVPTPVVLSTMYMPFVSLFAAFALFGKALLQILAHKLSRIGQLPEEEQRYQMLIACIRLHITIASYVRNFTTLVTYIIGAEALIFGGIISSLLFCLNIITSVTQMISIVMYILTMLYVLYTYYNRANELVIESAHVSQAVYNVPWLECGMRFRKTLLIFLMQTQRPLVIKAGNVYPMTLAMFQSLLNASYSYFTMLRGVTNK</sequence>
<feature type="transmembrane region" description="Helical" evidence="10">
    <location>
        <begin position="278"/>
        <end position="295"/>
    </location>
</feature>
<keyword evidence="2" id="KW-1003">Cell membrane</keyword>
<dbReference type="GO" id="GO:0007165">
    <property type="term" value="P:signal transduction"/>
    <property type="evidence" value="ECO:0007669"/>
    <property type="project" value="UniProtKB-KW"/>
</dbReference>
<keyword evidence="7 10" id="KW-0472">Membrane</keyword>
<keyword evidence="11" id="KW-1185">Reference proteome</keyword>
<feature type="transmembrane region" description="Helical" evidence="10">
    <location>
        <begin position="32"/>
        <end position="53"/>
    </location>
</feature>
<accession>A0A6J1L7X1</accession>
<dbReference type="CTD" id="35644"/>
<keyword evidence="9 10" id="KW-0807">Transducer</keyword>
<proteinExistence type="inferred from homology"/>
<dbReference type="KEGG" id="dhe:111593858"/>
<dbReference type="AlphaFoldDB" id="A0A6J1L7X1"/>
<dbReference type="PANTHER" id="PTHR21137:SF3">
    <property type="entry name" value="ODORANT RECEPTOR 30A-RELATED"/>
    <property type="match status" value="1"/>
</dbReference>
<evidence type="ECO:0000256" key="4">
    <source>
        <dbReference type="ARBA" id="ARBA00022692"/>
    </source>
</evidence>